<dbReference type="PANTHER" id="PTHR34822:SF1">
    <property type="entry name" value="GRPB FAMILY PROTEIN"/>
    <property type="match status" value="1"/>
</dbReference>
<dbReference type="PANTHER" id="PTHR34822">
    <property type="entry name" value="GRPB DOMAIN PROTEIN (AFU_ORTHOLOGUE AFUA_1G01530)"/>
    <property type="match status" value="1"/>
</dbReference>
<dbReference type="GO" id="GO:0016301">
    <property type="term" value="F:kinase activity"/>
    <property type="evidence" value="ECO:0007669"/>
    <property type="project" value="UniProtKB-KW"/>
</dbReference>
<dbReference type="OrthoDB" id="630895at2759"/>
<reference evidence="1" key="1">
    <citation type="journal article" date="2021" name="Nat. Commun.">
        <title>Genetic determinants of endophytism in the Arabidopsis root mycobiome.</title>
        <authorList>
            <person name="Mesny F."/>
            <person name="Miyauchi S."/>
            <person name="Thiergart T."/>
            <person name="Pickel B."/>
            <person name="Atanasova L."/>
            <person name="Karlsson M."/>
            <person name="Huettel B."/>
            <person name="Barry K.W."/>
            <person name="Haridas S."/>
            <person name="Chen C."/>
            <person name="Bauer D."/>
            <person name="Andreopoulos W."/>
            <person name="Pangilinan J."/>
            <person name="LaButti K."/>
            <person name="Riley R."/>
            <person name="Lipzen A."/>
            <person name="Clum A."/>
            <person name="Drula E."/>
            <person name="Henrissat B."/>
            <person name="Kohler A."/>
            <person name="Grigoriev I.V."/>
            <person name="Martin F.M."/>
            <person name="Hacquard S."/>
        </authorList>
    </citation>
    <scope>NUCLEOTIDE SEQUENCE</scope>
    <source>
        <strain evidence="1">MPI-CAGE-CH-0235</strain>
    </source>
</reference>
<dbReference type="InterPro" id="IPR007344">
    <property type="entry name" value="GrpB/CoaE"/>
</dbReference>
<organism evidence="1 2">
    <name type="scientific">Stachybotrys elegans</name>
    <dbReference type="NCBI Taxonomy" id="80388"/>
    <lineage>
        <taxon>Eukaryota</taxon>
        <taxon>Fungi</taxon>
        <taxon>Dikarya</taxon>
        <taxon>Ascomycota</taxon>
        <taxon>Pezizomycotina</taxon>
        <taxon>Sordariomycetes</taxon>
        <taxon>Hypocreomycetidae</taxon>
        <taxon>Hypocreales</taxon>
        <taxon>Stachybotryaceae</taxon>
        <taxon>Stachybotrys</taxon>
    </lineage>
</organism>
<dbReference type="Pfam" id="PF04229">
    <property type="entry name" value="GrpB"/>
    <property type="match status" value="1"/>
</dbReference>
<dbReference type="EMBL" id="JAGPNK010000007">
    <property type="protein sequence ID" value="KAH7318217.1"/>
    <property type="molecule type" value="Genomic_DNA"/>
</dbReference>
<name>A0A8K0SRB1_9HYPO</name>
<evidence type="ECO:0000313" key="1">
    <source>
        <dbReference type="EMBL" id="KAH7318217.1"/>
    </source>
</evidence>
<keyword evidence="1" id="KW-0808">Transferase</keyword>
<keyword evidence="2" id="KW-1185">Reference proteome</keyword>
<dbReference type="Gene3D" id="3.30.460.10">
    <property type="entry name" value="Beta Polymerase, domain 2"/>
    <property type="match status" value="1"/>
</dbReference>
<dbReference type="AlphaFoldDB" id="A0A8K0SRB1"/>
<dbReference type="SUPFAM" id="SSF81301">
    <property type="entry name" value="Nucleotidyltransferase"/>
    <property type="match status" value="1"/>
</dbReference>
<gene>
    <name evidence="1" type="ORF">B0I35DRAFT_478745</name>
</gene>
<dbReference type="InterPro" id="IPR043519">
    <property type="entry name" value="NT_sf"/>
</dbReference>
<sequence>MEPSREDIVKHYVYDPDLVQRVAYRKVQTPLDIVDPDPTWPEQFEQLKARIESAIGPTMVSIAHVGSTSVPSLAAKAIIDIDLAVQDITDEASYVAALEAAGFHFLAREPLWWEHRFFCCYDPPAHLHVWPPSSPEMVRHRIMKEWLMEHEDDRELYVKAKKEASRVSKSEGETMMQYNLRKEQVIRAILEKALKHHGYI</sequence>
<accession>A0A8K0SRB1</accession>
<evidence type="ECO:0000313" key="2">
    <source>
        <dbReference type="Proteomes" id="UP000813444"/>
    </source>
</evidence>
<protein>
    <submittedName>
        <fullName evidence="1">Grpb/dephospho-CoA kinase</fullName>
    </submittedName>
</protein>
<comment type="caution">
    <text evidence="1">The sequence shown here is derived from an EMBL/GenBank/DDBJ whole genome shotgun (WGS) entry which is preliminary data.</text>
</comment>
<dbReference type="Proteomes" id="UP000813444">
    <property type="component" value="Unassembled WGS sequence"/>
</dbReference>
<proteinExistence type="predicted"/>
<keyword evidence="1" id="KW-0418">Kinase</keyword>